<gene>
    <name evidence="1" type="ORF">GCM10022226_36120</name>
</gene>
<dbReference type="RefSeq" id="WP_344940812.1">
    <property type="nucleotide sequence ID" value="NZ_BAAAZR010000008.1"/>
</dbReference>
<accession>A0ABP7I8I9</accession>
<reference evidence="2" key="1">
    <citation type="journal article" date="2019" name="Int. J. Syst. Evol. Microbiol.">
        <title>The Global Catalogue of Microorganisms (GCM) 10K type strain sequencing project: providing services to taxonomists for standard genome sequencing and annotation.</title>
        <authorList>
            <consortium name="The Broad Institute Genomics Platform"/>
            <consortium name="The Broad Institute Genome Sequencing Center for Infectious Disease"/>
            <person name="Wu L."/>
            <person name="Ma J."/>
        </authorList>
    </citation>
    <scope>NUCLEOTIDE SEQUENCE [LARGE SCALE GENOMIC DNA]</scope>
    <source>
        <strain evidence="2">JCM 16908</strain>
    </source>
</reference>
<keyword evidence="2" id="KW-1185">Reference proteome</keyword>
<sequence length="132" mass="15216">MSWHSYRARWRGTDYEASADPRADRLWMRLRASEPAEGFEEVAPGRFIRPVPAQECEAVYFVTTTGRWRGAECQVHDEREGELLIEYTGGLLPVALELGLERIERGVHRGWVPRDEVLELGEHAVPLDIWTQ</sequence>
<dbReference type="Proteomes" id="UP001500888">
    <property type="component" value="Unassembled WGS sequence"/>
</dbReference>
<protein>
    <submittedName>
        <fullName evidence="1">Uncharacterized protein</fullName>
    </submittedName>
</protein>
<evidence type="ECO:0000313" key="1">
    <source>
        <dbReference type="EMBL" id="GAA3812249.1"/>
    </source>
</evidence>
<name>A0ABP7I8I9_9ACTN</name>
<evidence type="ECO:0000313" key="2">
    <source>
        <dbReference type="Proteomes" id="UP001500888"/>
    </source>
</evidence>
<dbReference type="EMBL" id="BAAAZR010000008">
    <property type="protein sequence ID" value="GAA3812249.1"/>
    <property type="molecule type" value="Genomic_DNA"/>
</dbReference>
<organism evidence="1 2">
    <name type="scientific">Sphaerisporangium flaviroseum</name>
    <dbReference type="NCBI Taxonomy" id="509199"/>
    <lineage>
        <taxon>Bacteria</taxon>
        <taxon>Bacillati</taxon>
        <taxon>Actinomycetota</taxon>
        <taxon>Actinomycetes</taxon>
        <taxon>Streptosporangiales</taxon>
        <taxon>Streptosporangiaceae</taxon>
        <taxon>Sphaerisporangium</taxon>
    </lineage>
</organism>
<comment type="caution">
    <text evidence="1">The sequence shown here is derived from an EMBL/GenBank/DDBJ whole genome shotgun (WGS) entry which is preliminary data.</text>
</comment>
<proteinExistence type="predicted"/>